<reference evidence="8" key="2">
    <citation type="submission" date="2020-09" db="EMBL/GenBank/DDBJ databases">
        <authorList>
            <person name="Sun Q."/>
            <person name="Kim S."/>
        </authorList>
    </citation>
    <scope>NUCLEOTIDE SEQUENCE</scope>
    <source>
        <strain evidence="8">KCTC 12710</strain>
    </source>
</reference>
<evidence type="ECO:0000256" key="3">
    <source>
        <dbReference type="ARBA" id="ARBA00023004"/>
    </source>
</evidence>
<feature type="chain" id="PRO_5037207271" description="Cytochrome c domain-containing protein" evidence="6">
    <location>
        <begin position="21"/>
        <end position="167"/>
    </location>
</feature>
<comment type="caution">
    <text evidence="8">The sequence shown here is derived from an EMBL/GenBank/DDBJ whole genome shotgun (WGS) entry which is preliminary data.</text>
</comment>
<dbReference type="Pfam" id="PF00034">
    <property type="entry name" value="Cytochrom_C"/>
    <property type="match status" value="1"/>
</dbReference>
<organism evidence="8 9">
    <name type="scientific">Algibacter mikhailovii</name>
    <dbReference type="NCBI Taxonomy" id="425498"/>
    <lineage>
        <taxon>Bacteria</taxon>
        <taxon>Pseudomonadati</taxon>
        <taxon>Bacteroidota</taxon>
        <taxon>Flavobacteriia</taxon>
        <taxon>Flavobacteriales</taxon>
        <taxon>Flavobacteriaceae</taxon>
        <taxon>Algibacter</taxon>
    </lineage>
</organism>
<keyword evidence="2 4" id="KW-0479">Metal-binding</keyword>
<name>A0A918V876_9FLAO</name>
<evidence type="ECO:0000313" key="9">
    <source>
        <dbReference type="Proteomes" id="UP000636004"/>
    </source>
</evidence>
<protein>
    <recommendedName>
        <fullName evidence="7">Cytochrome c domain-containing protein</fullName>
    </recommendedName>
</protein>
<evidence type="ECO:0000256" key="1">
    <source>
        <dbReference type="ARBA" id="ARBA00022617"/>
    </source>
</evidence>
<feature type="domain" description="Cytochrome c" evidence="7">
    <location>
        <begin position="77"/>
        <end position="167"/>
    </location>
</feature>
<keyword evidence="1 4" id="KW-0349">Heme</keyword>
<dbReference type="SUPFAM" id="SSF46626">
    <property type="entry name" value="Cytochrome c"/>
    <property type="match status" value="1"/>
</dbReference>
<reference evidence="8" key="1">
    <citation type="journal article" date="2014" name="Int. J. Syst. Evol. Microbiol.">
        <title>Complete genome sequence of Corynebacterium casei LMG S-19264T (=DSM 44701T), isolated from a smear-ripened cheese.</title>
        <authorList>
            <consortium name="US DOE Joint Genome Institute (JGI-PGF)"/>
            <person name="Walter F."/>
            <person name="Albersmeier A."/>
            <person name="Kalinowski J."/>
            <person name="Ruckert C."/>
        </authorList>
    </citation>
    <scope>NUCLEOTIDE SEQUENCE</scope>
    <source>
        <strain evidence="8">KCTC 12710</strain>
    </source>
</reference>
<dbReference type="InterPro" id="IPR036909">
    <property type="entry name" value="Cyt_c-like_dom_sf"/>
</dbReference>
<dbReference type="RefSeq" id="WP_189359684.1">
    <property type="nucleotide sequence ID" value="NZ_BMWZ01000002.1"/>
</dbReference>
<keyword evidence="9" id="KW-1185">Reference proteome</keyword>
<dbReference type="PROSITE" id="PS51257">
    <property type="entry name" value="PROKAR_LIPOPROTEIN"/>
    <property type="match status" value="1"/>
</dbReference>
<evidence type="ECO:0000313" key="8">
    <source>
        <dbReference type="EMBL" id="GGZ74706.1"/>
    </source>
</evidence>
<accession>A0A918V876</accession>
<dbReference type="Proteomes" id="UP000636004">
    <property type="component" value="Unassembled WGS sequence"/>
</dbReference>
<evidence type="ECO:0000256" key="2">
    <source>
        <dbReference type="ARBA" id="ARBA00022723"/>
    </source>
</evidence>
<sequence length="167" mass="18918">MKTISKYLFLLISLSLISCGGNEEKAKKQFSYENEKMEHTGSNSNSKQDKSKKNLDLNNKGIGPVKALSIPVDINKTLAKAGKTIFKLKCASCHRTHKKFTGPPMHGILDRRSPEWVMNMIINPLEMIKKDPLAKAAFLEYNSVIMQDQQISEDDARALLEYFRTLK</sequence>
<proteinExistence type="predicted"/>
<keyword evidence="3 4" id="KW-0408">Iron</keyword>
<evidence type="ECO:0000259" key="7">
    <source>
        <dbReference type="PROSITE" id="PS51007"/>
    </source>
</evidence>
<dbReference type="AlphaFoldDB" id="A0A918V876"/>
<dbReference type="InterPro" id="IPR009056">
    <property type="entry name" value="Cyt_c-like_dom"/>
</dbReference>
<evidence type="ECO:0000256" key="5">
    <source>
        <dbReference type="SAM" id="MobiDB-lite"/>
    </source>
</evidence>
<dbReference type="Gene3D" id="1.10.760.10">
    <property type="entry name" value="Cytochrome c-like domain"/>
    <property type="match status" value="1"/>
</dbReference>
<feature type="signal peptide" evidence="6">
    <location>
        <begin position="1"/>
        <end position="20"/>
    </location>
</feature>
<evidence type="ECO:0000256" key="6">
    <source>
        <dbReference type="SAM" id="SignalP"/>
    </source>
</evidence>
<feature type="region of interest" description="Disordered" evidence="5">
    <location>
        <begin position="33"/>
        <end position="58"/>
    </location>
</feature>
<dbReference type="EMBL" id="BMWZ01000002">
    <property type="protein sequence ID" value="GGZ74706.1"/>
    <property type="molecule type" value="Genomic_DNA"/>
</dbReference>
<dbReference type="PROSITE" id="PS51007">
    <property type="entry name" value="CYTC"/>
    <property type="match status" value="1"/>
</dbReference>
<evidence type="ECO:0000256" key="4">
    <source>
        <dbReference type="PROSITE-ProRule" id="PRU00433"/>
    </source>
</evidence>
<gene>
    <name evidence="8" type="ORF">GCM10007028_10070</name>
</gene>
<dbReference type="GO" id="GO:0009055">
    <property type="term" value="F:electron transfer activity"/>
    <property type="evidence" value="ECO:0007669"/>
    <property type="project" value="InterPro"/>
</dbReference>
<dbReference type="GO" id="GO:0046872">
    <property type="term" value="F:metal ion binding"/>
    <property type="evidence" value="ECO:0007669"/>
    <property type="project" value="UniProtKB-KW"/>
</dbReference>
<keyword evidence="6" id="KW-0732">Signal</keyword>
<dbReference type="GO" id="GO:0020037">
    <property type="term" value="F:heme binding"/>
    <property type="evidence" value="ECO:0007669"/>
    <property type="project" value="InterPro"/>
</dbReference>